<evidence type="ECO:0000256" key="4">
    <source>
        <dbReference type="ARBA" id="ARBA00022777"/>
    </source>
</evidence>
<accession>A0A2P5BR38</accession>
<evidence type="ECO:0000259" key="6">
    <source>
        <dbReference type="Pfam" id="PF07714"/>
    </source>
</evidence>
<dbReference type="Pfam" id="PF11883">
    <property type="entry name" value="DUF3403"/>
    <property type="match status" value="1"/>
</dbReference>
<evidence type="ECO:0000256" key="5">
    <source>
        <dbReference type="ARBA" id="ARBA00022840"/>
    </source>
</evidence>
<keyword evidence="1" id="KW-0723">Serine/threonine-protein kinase</keyword>
<dbReference type="GO" id="GO:0004674">
    <property type="term" value="F:protein serine/threonine kinase activity"/>
    <property type="evidence" value="ECO:0007669"/>
    <property type="project" value="UniProtKB-KW"/>
</dbReference>
<dbReference type="SUPFAM" id="SSF56112">
    <property type="entry name" value="Protein kinase-like (PK-like)"/>
    <property type="match status" value="1"/>
</dbReference>
<evidence type="ECO:0000313" key="8">
    <source>
        <dbReference type="EMBL" id="PON51257.1"/>
    </source>
</evidence>
<dbReference type="FunFam" id="1.10.510.10:FF:001270">
    <property type="entry name" value="Uncharacterized protein"/>
    <property type="match status" value="1"/>
</dbReference>
<dbReference type="PANTHER" id="PTHR27002:SF214">
    <property type="entry name" value="RECEPTOR-LIKE SERINE_THREONINE-PROTEIN KINASE"/>
    <property type="match status" value="1"/>
</dbReference>
<evidence type="ECO:0000256" key="1">
    <source>
        <dbReference type="ARBA" id="ARBA00022527"/>
    </source>
</evidence>
<dbReference type="Proteomes" id="UP000237000">
    <property type="component" value="Unassembled WGS sequence"/>
</dbReference>
<name>A0A2P5BR38_TREOI</name>
<evidence type="ECO:0000259" key="7">
    <source>
        <dbReference type="Pfam" id="PF11883"/>
    </source>
</evidence>
<gene>
    <name evidence="8" type="ORF">TorRG33x02_311830</name>
</gene>
<dbReference type="PANTHER" id="PTHR27002">
    <property type="entry name" value="RECEPTOR-LIKE SERINE/THREONINE-PROTEIN KINASE SD1-8"/>
    <property type="match status" value="1"/>
</dbReference>
<proteinExistence type="predicted"/>
<dbReference type="InParanoid" id="A0A2P5BR38"/>
<feature type="domain" description="S-locus receptor kinase C-terminal" evidence="7">
    <location>
        <begin position="106"/>
        <end position="149"/>
    </location>
</feature>
<dbReference type="EMBL" id="JXTC01000476">
    <property type="protein sequence ID" value="PON51257.1"/>
    <property type="molecule type" value="Genomic_DNA"/>
</dbReference>
<comment type="caution">
    <text evidence="8">The sequence shown here is derived from an EMBL/GenBank/DDBJ whole genome shotgun (WGS) entry which is preliminary data.</text>
</comment>
<evidence type="ECO:0000313" key="9">
    <source>
        <dbReference type="Proteomes" id="UP000237000"/>
    </source>
</evidence>
<keyword evidence="2" id="KW-0808">Transferase</keyword>
<dbReference type="InterPro" id="IPR001245">
    <property type="entry name" value="Ser-Thr/Tyr_kinase_cat_dom"/>
</dbReference>
<organism evidence="8 9">
    <name type="scientific">Trema orientale</name>
    <name type="common">Charcoal tree</name>
    <name type="synonym">Celtis orientalis</name>
    <dbReference type="NCBI Taxonomy" id="63057"/>
    <lineage>
        <taxon>Eukaryota</taxon>
        <taxon>Viridiplantae</taxon>
        <taxon>Streptophyta</taxon>
        <taxon>Embryophyta</taxon>
        <taxon>Tracheophyta</taxon>
        <taxon>Spermatophyta</taxon>
        <taxon>Magnoliopsida</taxon>
        <taxon>eudicotyledons</taxon>
        <taxon>Gunneridae</taxon>
        <taxon>Pentapetalae</taxon>
        <taxon>rosids</taxon>
        <taxon>fabids</taxon>
        <taxon>Rosales</taxon>
        <taxon>Cannabaceae</taxon>
        <taxon>Trema</taxon>
    </lineage>
</organism>
<dbReference type="OrthoDB" id="1150135at2759"/>
<evidence type="ECO:0000256" key="2">
    <source>
        <dbReference type="ARBA" id="ARBA00022679"/>
    </source>
</evidence>
<dbReference type="Gene3D" id="1.10.510.10">
    <property type="entry name" value="Transferase(Phosphotransferase) domain 1"/>
    <property type="match status" value="1"/>
</dbReference>
<dbReference type="GO" id="GO:0005524">
    <property type="term" value="F:ATP binding"/>
    <property type="evidence" value="ECO:0007669"/>
    <property type="project" value="UniProtKB-KW"/>
</dbReference>
<protein>
    <submittedName>
        <fullName evidence="8">Tyrosine-protein kinase</fullName>
    </submittedName>
</protein>
<reference evidence="9" key="1">
    <citation type="submission" date="2016-06" db="EMBL/GenBank/DDBJ databases">
        <title>Parallel loss of symbiosis genes in relatives of nitrogen-fixing non-legume Parasponia.</title>
        <authorList>
            <person name="Van Velzen R."/>
            <person name="Holmer R."/>
            <person name="Bu F."/>
            <person name="Rutten L."/>
            <person name="Van Zeijl A."/>
            <person name="Liu W."/>
            <person name="Santuari L."/>
            <person name="Cao Q."/>
            <person name="Sharma T."/>
            <person name="Shen D."/>
            <person name="Roswanjaya Y."/>
            <person name="Wardhani T."/>
            <person name="Kalhor M.S."/>
            <person name="Jansen J."/>
            <person name="Van den Hoogen J."/>
            <person name="Gungor B."/>
            <person name="Hartog M."/>
            <person name="Hontelez J."/>
            <person name="Verver J."/>
            <person name="Yang W.-C."/>
            <person name="Schijlen E."/>
            <person name="Repin R."/>
            <person name="Schilthuizen M."/>
            <person name="Schranz E."/>
            <person name="Heidstra R."/>
            <person name="Miyata K."/>
            <person name="Fedorova E."/>
            <person name="Kohlen W."/>
            <person name="Bisseling T."/>
            <person name="Smit S."/>
            <person name="Geurts R."/>
        </authorList>
    </citation>
    <scope>NUCLEOTIDE SEQUENCE [LARGE SCALE GENOMIC DNA]</scope>
    <source>
        <strain evidence="9">cv. RG33-2</strain>
    </source>
</reference>
<dbReference type="STRING" id="63057.A0A2P5BR38"/>
<keyword evidence="3" id="KW-0547">Nucleotide-binding</keyword>
<dbReference type="InterPro" id="IPR011009">
    <property type="entry name" value="Kinase-like_dom_sf"/>
</dbReference>
<evidence type="ECO:0000256" key="3">
    <source>
        <dbReference type="ARBA" id="ARBA00022741"/>
    </source>
</evidence>
<dbReference type="AlphaFoldDB" id="A0A2P5BR38"/>
<dbReference type="Pfam" id="PF07714">
    <property type="entry name" value="PK_Tyr_Ser-Thr"/>
    <property type="match status" value="1"/>
</dbReference>
<keyword evidence="9" id="KW-1185">Reference proteome</keyword>
<feature type="domain" description="Serine-threonine/tyrosine-protein kinase catalytic" evidence="6">
    <location>
        <begin position="1"/>
        <end position="101"/>
    </location>
</feature>
<dbReference type="GO" id="GO:0005886">
    <property type="term" value="C:plasma membrane"/>
    <property type="evidence" value="ECO:0007669"/>
    <property type="project" value="TreeGrafter"/>
</dbReference>
<sequence>MSPEYAVDGTFSVKSDVFSFGVLLLEIVSGKQNRGFNHPNHQHSLLGHAWLLWNEGKTLELMDPCLEESCVESQVLRCIHVGLLCVQKYSKDRPTMNSVVVMLSNEGVKLPQPQHPGFFIERSSSTVNQGSMLCGNNEESPSVNGVTITFYGR</sequence>
<dbReference type="InterPro" id="IPR021820">
    <property type="entry name" value="S-locus_recpt_kinase_C"/>
</dbReference>
<keyword evidence="4 8" id="KW-0418">Kinase</keyword>
<keyword evidence="5" id="KW-0067">ATP-binding</keyword>